<name>X1QGV2_9ZZZZ</name>
<comment type="caution">
    <text evidence="1">The sequence shown here is derived from an EMBL/GenBank/DDBJ whole genome shotgun (WGS) entry which is preliminary data.</text>
</comment>
<accession>X1QGV2</accession>
<proteinExistence type="predicted"/>
<feature type="non-terminal residue" evidence="1">
    <location>
        <position position="1"/>
    </location>
</feature>
<reference evidence="1" key="1">
    <citation type="journal article" date="2014" name="Front. Microbiol.">
        <title>High frequency of phylogenetically diverse reductive dehalogenase-homologous genes in deep subseafloor sedimentary metagenomes.</title>
        <authorList>
            <person name="Kawai M."/>
            <person name="Futagami T."/>
            <person name="Toyoda A."/>
            <person name="Takaki Y."/>
            <person name="Nishi S."/>
            <person name="Hori S."/>
            <person name="Arai W."/>
            <person name="Tsubouchi T."/>
            <person name="Morono Y."/>
            <person name="Uchiyama I."/>
            <person name="Ito T."/>
            <person name="Fujiyama A."/>
            <person name="Inagaki F."/>
            <person name="Takami H."/>
        </authorList>
    </citation>
    <scope>NUCLEOTIDE SEQUENCE</scope>
    <source>
        <strain evidence="1">Expedition CK06-06</strain>
    </source>
</reference>
<evidence type="ECO:0000313" key="1">
    <source>
        <dbReference type="EMBL" id="GAI54036.1"/>
    </source>
</evidence>
<dbReference type="AlphaFoldDB" id="X1QGV2"/>
<dbReference type="EMBL" id="BARV01040441">
    <property type="protein sequence ID" value="GAI54036.1"/>
    <property type="molecule type" value="Genomic_DNA"/>
</dbReference>
<organism evidence="1">
    <name type="scientific">marine sediment metagenome</name>
    <dbReference type="NCBI Taxonomy" id="412755"/>
    <lineage>
        <taxon>unclassified sequences</taxon>
        <taxon>metagenomes</taxon>
        <taxon>ecological metagenomes</taxon>
    </lineage>
</organism>
<gene>
    <name evidence="1" type="ORF">S06H3_61613</name>
</gene>
<protein>
    <submittedName>
        <fullName evidence="1">Uncharacterized protein</fullName>
    </submittedName>
</protein>
<sequence>DIFLLQVRRFQETNKREIFVPSLFGYAPKVIPQPSLWDFEKFFTHAKSRCKKPLVDVMEGLYRFSEDQADEVLWGRGTVTGSFTFHKKRGDERISLFAVYSDGRICVNFGACKTKGIDEKVRNLVREKLNQIPGIKISSEKISLPVQEHFF</sequence>